<dbReference type="EMBL" id="CM046125">
    <property type="protein sequence ID" value="KAI8423281.1"/>
    <property type="molecule type" value="Genomic_DNA"/>
</dbReference>
<protein>
    <submittedName>
        <fullName evidence="1">Uncharacterized protein</fullName>
    </submittedName>
</protein>
<sequence>MESRRQLHLAYTVRKVIEYQKPYYLFEKLKWVEDTRFSQSGNLNRHMRVHGNMSGGMLG</sequence>
<dbReference type="Proteomes" id="UP001064048">
    <property type="component" value="Chromosome 25"/>
</dbReference>
<comment type="caution">
    <text evidence="1">The sequence shown here is derived from an EMBL/GenBank/DDBJ whole genome shotgun (WGS) entry which is preliminary data.</text>
</comment>
<gene>
    <name evidence="1" type="ORF">MSG28_014306</name>
</gene>
<organism evidence="1 2">
    <name type="scientific">Choristoneura fumiferana</name>
    <name type="common">Spruce budworm moth</name>
    <name type="synonym">Archips fumiferana</name>
    <dbReference type="NCBI Taxonomy" id="7141"/>
    <lineage>
        <taxon>Eukaryota</taxon>
        <taxon>Metazoa</taxon>
        <taxon>Ecdysozoa</taxon>
        <taxon>Arthropoda</taxon>
        <taxon>Hexapoda</taxon>
        <taxon>Insecta</taxon>
        <taxon>Pterygota</taxon>
        <taxon>Neoptera</taxon>
        <taxon>Endopterygota</taxon>
        <taxon>Lepidoptera</taxon>
        <taxon>Glossata</taxon>
        <taxon>Ditrysia</taxon>
        <taxon>Tortricoidea</taxon>
        <taxon>Tortricidae</taxon>
        <taxon>Tortricinae</taxon>
        <taxon>Choristoneura</taxon>
    </lineage>
</organism>
<keyword evidence="2" id="KW-1185">Reference proteome</keyword>
<proteinExistence type="predicted"/>
<name>A0ACC0JGM4_CHOFU</name>
<accession>A0ACC0JGM4</accession>
<evidence type="ECO:0000313" key="1">
    <source>
        <dbReference type="EMBL" id="KAI8423281.1"/>
    </source>
</evidence>
<reference evidence="1 2" key="1">
    <citation type="journal article" date="2022" name="Genome Biol. Evol.">
        <title>The Spruce Budworm Genome: Reconstructing the Evolutionary History of Antifreeze Proteins.</title>
        <authorList>
            <person name="Beliveau C."/>
            <person name="Gagne P."/>
            <person name="Picq S."/>
            <person name="Vernygora O."/>
            <person name="Keeling C.I."/>
            <person name="Pinkney K."/>
            <person name="Doucet D."/>
            <person name="Wen F."/>
            <person name="Johnston J.S."/>
            <person name="Maaroufi H."/>
            <person name="Boyle B."/>
            <person name="Laroche J."/>
            <person name="Dewar K."/>
            <person name="Juretic N."/>
            <person name="Blackburn G."/>
            <person name="Nisole A."/>
            <person name="Brunet B."/>
            <person name="Brandao M."/>
            <person name="Lumley L."/>
            <person name="Duan J."/>
            <person name="Quan G."/>
            <person name="Lucarotti C.J."/>
            <person name="Roe A.D."/>
            <person name="Sperling F.A.H."/>
            <person name="Levesque R.C."/>
            <person name="Cusson M."/>
        </authorList>
    </citation>
    <scope>NUCLEOTIDE SEQUENCE [LARGE SCALE GENOMIC DNA]</scope>
    <source>
        <strain evidence="1">Glfc:IPQL:Cfum</strain>
    </source>
</reference>
<evidence type="ECO:0000313" key="2">
    <source>
        <dbReference type="Proteomes" id="UP001064048"/>
    </source>
</evidence>